<dbReference type="RefSeq" id="WP_061173843.1">
    <property type="nucleotide sequence ID" value="NZ_FCOE02000003.1"/>
</dbReference>
<protein>
    <submittedName>
        <fullName evidence="1">Uncharacterized protein</fullName>
    </submittedName>
</protein>
<reference evidence="1" key="1">
    <citation type="submission" date="2016-01" db="EMBL/GenBank/DDBJ databases">
        <authorList>
            <person name="Peeters C."/>
        </authorList>
    </citation>
    <scope>NUCLEOTIDE SEQUENCE [LARGE SCALE GENOMIC DNA]</scope>
    <source>
        <strain evidence="1">LMG 29323</strain>
    </source>
</reference>
<dbReference type="Proteomes" id="UP000054911">
    <property type="component" value="Unassembled WGS sequence"/>
</dbReference>
<name>A0A157ZUQ3_9BURK</name>
<evidence type="ECO:0000313" key="1">
    <source>
        <dbReference type="EMBL" id="SAK49196.1"/>
    </source>
</evidence>
<keyword evidence="2" id="KW-1185">Reference proteome</keyword>
<evidence type="ECO:0000313" key="2">
    <source>
        <dbReference type="Proteomes" id="UP000054911"/>
    </source>
</evidence>
<dbReference type="EMBL" id="FCOE02000003">
    <property type="protein sequence ID" value="SAK49196.1"/>
    <property type="molecule type" value="Genomic_DNA"/>
</dbReference>
<dbReference type="AlphaFoldDB" id="A0A157ZUQ3"/>
<dbReference type="OrthoDB" id="9958095at2"/>
<comment type="caution">
    <text evidence="1">The sequence shown here is derived from an EMBL/GenBank/DDBJ whole genome shotgun (WGS) entry which is preliminary data.</text>
</comment>
<accession>A0A157ZUQ3</accession>
<organism evidence="1 2">
    <name type="scientific">Caballeronia pedi</name>
    <dbReference type="NCBI Taxonomy" id="1777141"/>
    <lineage>
        <taxon>Bacteria</taxon>
        <taxon>Pseudomonadati</taxon>
        <taxon>Pseudomonadota</taxon>
        <taxon>Betaproteobacteria</taxon>
        <taxon>Burkholderiales</taxon>
        <taxon>Burkholderiaceae</taxon>
        <taxon>Caballeronia</taxon>
    </lineage>
</organism>
<gene>
    <name evidence="1" type="ORF">AWB80_01315</name>
</gene>
<proteinExistence type="predicted"/>
<sequence>MQTSWSREKYALNVRVQGLESKVIEPACRTMAGFLAVVTISLSSAATPAFPRLMLGDDGGIAFDSESDALAAGIAAANRMVDDLAG</sequence>